<evidence type="ECO:0000256" key="8">
    <source>
        <dbReference type="ARBA" id="ARBA00023125"/>
    </source>
</evidence>
<comment type="function">
    <text evidence="9 10">The RecF protein is involved in DNA metabolism; it is required for DNA replication and normal SOS inducibility. RecF binds preferentially to single-stranded, linear DNA. It also seems to bind ATP.</text>
</comment>
<dbReference type="STRING" id="760011.Spico_0003"/>
<feature type="domain" description="RecF/RecN/SMC N-terminal" evidence="11">
    <location>
        <begin position="5"/>
        <end position="331"/>
    </location>
</feature>
<dbReference type="InterPro" id="IPR001238">
    <property type="entry name" value="DNA-binding_RecF"/>
</dbReference>
<dbReference type="SUPFAM" id="SSF52540">
    <property type="entry name" value="P-loop containing nucleoside triphosphate hydrolases"/>
    <property type="match status" value="1"/>
</dbReference>
<dbReference type="GO" id="GO:0009432">
    <property type="term" value="P:SOS response"/>
    <property type="evidence" value="ECO:0007669"/>
    <property type="project" value="UniProtKB-UniRule"/>
</dbReference>
<dbReference type="Gene3D" id="1.20.1050.90">
    <property type="entry name" value="RecF/RecN/SMC, N-terminal domain"/>
    <property type="match status" value="1"/>
</dbReference>
<comment type="similarity">
    <text evidence="2 9 10">Belongs to the RecF family.</text>
</comment>
<dbReference type="GO" id="GO:0003697">
    <property type="term" value="F:single-stranded DNA binding"/>
    <property type="evidence" value="ECO:0007669"/>
    <property type="project" value="UniProtKB-UniRule"/>
</dbReference>
<dbReference type="PANTHER" id="PTHR32182">
    <property type="entry name" value="DNA REPLICATION AND REPAIR PROTEIN RECF"/>
    <property type="match status" value="1"/>
</dbReference>
<gene>
    <name evidence="9" type="primary">recF</name>
    <name evidence="12" type="ordered locus">Spico_0003</name>
</gene>
<sequence length="359" mass="41615">MRILSLDIHCFRNIRKASVDTDARSVMLVGENGQGKTNFLEALYVLCYGTSFRTPNLREAVSHDGRGFSVKADFVDDSGNHHEIQVKHVQGKRSIFIDRKEIYDRKELIYTIPCIVFCHDDIEFVRGEPEARRRFFDQTMSMYNPLFFDDSRRYRNILRQRNAALKEGRLSLVPIYDFQLARYGMSIQKARKAAVKEFNDIFPRMYRDVSGTDLEISVEYQPSWKMAENAEDAEEILSRALERDVRMQTTCSGVHRDKFIVKDADRPFSQTGSTGQLRLASLILRMAQAGFFFGKTGKEPVLLIDDVLLELDVTRRGRFLSHIEDYSQAFFTFLPEEKYFSSLEDEKMLSYTVEGGAFR</sequence>
<keyword evidence="9 10" id="KW-0234">DNA repair</keyword>
<feature type="binding site" evidence="9">
    <location>
        <begin position="30"/>
        <end position="37"/>
    </location>
    <ligand>
        <name>ATP</name>
        <dbReference type="ChEBI" id="CHEBI:30616"/>
    </ligand>
</feature>
<reference evidence="13" key="1">
    <citation type="submission" date="2011-04" db="EMBL/GenBank/DDBJ databases">
        <title>The complete genome of Spirochaeta coccoides DSM 17374.</title>
        <authorList>
            <person name="Lucas S."/>
            <person name="Copeland A."/>
            <person name="Lapidus A."/>
            <person name="Bruce D."/>
            <person name="Goodwin L."/>
            <person name="Pitluck S."/>
            <person name="Peters L."/>
            <person name="Kyrpides N."/>
            <person name="Mavromatis K."/>
            <person name="Pagani I."/>
            <person name="Ivanova N."/>
            <person name="Ovchinnikova G."/>
            <person name="Lu M."/>
            <person name="Detter J.C."/>
            <person name="Tapia R."/>
            <person name="Han C."/>
            <person name="Land M."/>
            <person name="Hauser L."/>
            <person name="Markowitz V."/>
            <person name="Cheng J.-F."/>
            <person name="Hugenholtz P."/>
            <person name="Woyke T."/>
            <person name="Wu D."/>
            <person name="Spring S."/>
            <person name="Schroeder M."/>
            <person name="Brambilla E."/>
            <person name="Klenk H.-P."/>
            <person name="Eisen J.A."/>
        </authorList>
    </citation>
    <scope>NUCLEOTIDE SEQUENCE [LARGE SCALE GENOMIC DNA]</scope>
    <source>
        <strain evidence="13">ATCC BAA-1237 / DSM 17374 / SPN1</strain>
    </source>
</reference>
<dbReference type="EMBL" id="CP002659">
    <property type="protein sequence ID" value="AEC01245.1"/>
    <property type="molecule type" value="Genomic_DNA"/>
</dbReference>
<dbReference type="GO" id="GO:0000731">
    <property type="term" value="P:DNA synthesis involved in DNA repair"/>
    <property type="evidence" value="ECO:0007669"/>
    <property type="project" value="TreeGrafter"/>
</dbReference>
<evidence type="ECO:0000256" key="9">
    <source>
        <dbReference type="HAMAP-Rule" id="MF_00365"/>
    </source>
</evidence>
<dbReference type="InterPro" id="IPR027417">
    <property type="entry name" value="P-loop_NTPase"/>
</dbReference>
<dbReference type="PROSITE" id="PS00617">
    <property type="entry name" value="RECF_1"/>
    <property type="match status" value="1"/>
</dbReference>
<dbReference type="Gene3D" id="3.40.50.300">
    <property type="entry name" value="P-loop containing nucleotide triphosphate hydrolases"/>
    <property type="match status" value="1"/>
</dbReference>
<organism evidence="12 13">
    <name type="scientific">Parasphaerochaeta coccoides (strain ATCC BAA-1237 / DSM 17374 / SPN1)</name>
    <name type="common">Sphaerochaeta coccoides</name>
    <dbReference type="NCBI Taxonomy" id="760011"/>
    <lineage>
        <taxon>Bacteria</taxon>
        <taxon>Pseudomonadati</taxon>
        <taxon>Spirochaetota</taxon>
        <taxon>Spirochaetia</taxon>
        <taxon>Spirochaetales</taxon>
        <taxon>Sphaerochaetaceae</taxon>
        <taxon>Parasphaerochaeta</taxon>
    </lineage>
</organism>
<dbReference type="GO" id="GO:0006302">
    <property type="term" value="P:double-strand break repair"/>
    <property type="evidence" value="ECO:0007669"/>
    <property type="project" value="TreeGrafter"/>
</dbReference>
<keyword evidence="4 9" id="KW-0963">Cytoplasm</keyword>
<dbReference type="InterPro" id="IPR042174">
    <property type="entry name" value="RecF_2"/>
</dbReference>
<dbReference type="PROSITE" id="PS00618">
    <property type="entry name" value="RECF_2"/>
    <property type="match status" value="1"/>
</dbReference>
<accession>F4GI86</accession>
<dbReference type="Proteomes" id="UP000007939">
    <property type="component" value="Chromosome"/>
</dbReference>
<evidence type="ECO:0000256" key="2">
    <source>
        <dbReference type="ARBA" id="ARBA00008016"/>
    </source>
</evidence>
<dbReference type="GO" id="GO:0005524">
    <property type="term" value="F:ATP binding"/>
    <property type="evidence" value="ECO:0007669"/>
    <property type="project" value="UniProtKB-UniRule"/>
</dbReference>
<dbReference type="HOGENOM" id="CLU_040267_0_1_12"/>
<keyword evidence="7 9" id="KW-0067">ATP-binding</keyword>
<dbReference type="KEGG" id="scc:Spico_0003"/>
<evidence type="ECO:0000313" key="12">
    <source>
        <dbReference type="EMBL" id="AEC01245.1"/>
    </source>
</evidence>
<evidence type="ECO:0000256" key="3">
    <source>
        <dbReference type="ARBA" id="ARBA00020170"/>
    </source>
</evidence>
<evidence type="ECO:0000256" key="6">
    <source>
        <dbReference type="ARBA" id="ARBA00022741"/>
    </source>
</evidence>
<dbReference type="GO" id="GO:0006260">
    <property type="term" value="P:DNA replication"/>
    <property type="evidence" value="ECO:0007669"/>
    <property type="project" value="UniProtKB-UniRule"/>
</dbReference>
<keyword evidence="8 9" id="KW-0238">DNA-binding</keyword>
<proteinExistence type="inferred from homology"/>
<reference evidence="12 13" key="2">
    <citation type="journal article" date="2012" name="Stand. Genomic Sci.">
        <title>Complete genome sequence of the termite hindgut bacterium Spirochaeta coccoides type strain (SPN1(T)), reclassification in the genus Sphaerochaeta as Sphaerochaeta coccoides comb. nov. and emendations of the family Spirochaetaceae and the genus Sphaerochaeta.</title>
        <authorList>
            <person name="Abt B."/>
            <person name="Han C."/>
            <person name="Scheuner C."/>
            <person name="Lu M."/>
            <person name="Lapidus A."/>
            <person name="Nolan M."/>
            <person name="Lucas S."/>
            <person name="Hammon N."/>
            <person name="Deshpande S."/>
            <person name="Cheng J.F."/>
            <person name="Tapia R."/>
            <person name="Goodwin L.A."/>
            <person name="Pitluck S."/>
            <person name="Liolios K."/>
            <person name="Pagani I."/>
            <person name="Ivanova N."/>
            <person name="Mavromatis K."/>
            <person name="Mikhailova N."/>
            <person name="Huntemann M."/>
            <person name="Pati A."/>
            <person name="Chen A."/>
            <person name="Palaniappan K."/>
            <person name="Land M."/>
            <person name="Hauser L."/>
            <person name="Brambilla E.M."/>
            <person name="Rohde M."/>
            <person name="Spring S."/>
            <person name="Gronow S."/>
            <person name="Goker M."/>
            <person name="Woyke T."/>
            <person name="Bristow J."/>
            <person name="Eisen J.A."/>
            <person name="Markowitz V."/>
            <person name="Hugenholtz P."/>
            <person name="Kyrpides N.C."/>
            <person name="Klenk H.P."/>
            <person name="Detter J.C."/>
        </authorList>
    </citation>
    <scope>NUCLEOTIDE SEQUENCE [LARGE SCALE GENOMIC DNA]</scope>
    <source>
        <strain evidence="13">ATCC BAA-1237 / DSM 17374 / SPN1</strain>
    </source>
</reference>
<keyword evidence="5 9" id="KW-0235">DNA replication</keyword>
<dbReference type="eggNOG" id="COG1195">
    <property type="taxonomic scope" value="Bacteria"/>
</dbReference>
<protein>
    <recommendedName>
        <fullName evidence="3 9">DNA replication and repair protein RecF</fullName>
    </recommendedName>
</protein>
<evidence type="ECO:0000256" key="4">
    <source>
        <dbReference type="ARBA" id="ARBA00022490"/>
    </source>
</evidence>
<name>F4GI86_PARC1</name>
<keyword evidence="13" id="KW-1185">Reference proteome</keyword>
<evidence type="ECO:0000256" key="5">
    <source>
        <dbReference type="ARBA" id="ARBA00022705"/>
    </source>
</evidence>
<dbReference type="InterPro" id="IPR003395">
    <property type="entry name" value="RecF/RecN/SMC_N"/>
</dbReference>
<keyword evidence="9 10" id="KW-0227">DNA damage</keyword>
<dbReference type="OrthoDB" id="9803889at2"/>
<keyword evidence="9 10" id="KW-0742">SOS response</keyword>
<dbReference type="AlphaFoldDB" id="F4GI86"/>
<evidence type="ECO:0000259" key="11">
    <source>
        <dbReference type="Pfam" id="PF02463"/>
    </source>
</evidence>
<evidence type="ECO:0000313" key="13">
    <source>
        <dbReference type="Proteomes" id="UP000007939"/>
    </source>
</evidence>
<dbReference type="RefSeq" id="WP_013738641.1">
    <property type="nucleotide sequence ID" value="NC_015436.1"/>
</dbReference>
<evidence type="ECO:0000256" key="1">
    <source>
        <dbReference type="ARBA" id="ARBA00004496"/>
    </source>
</evidence>
<dbReference type="NCBIfam" id="TIGR00611">
    <property type="entry name" value="recf"/>
    <property type="match status" value="1"/>
</dbReference>
<dbReference type="Pfam" id="PF02463">
    <property type="entry name" value="SMC_N"/>
    <property type="match status" value="1"/>
</dbReference>
<evidence type="ECO:0000256" key="7">
    <source>
        <dbReference type="ARBA" id="ARBA00022840"/>
    </source>
</evidence>
<keyword evidence="6 9" id="KW-0547">Nucleotide-binding</keyword>
<comment type="subcellular location">
    <subcellularLocation>
        <location evidence="1 9 10">Cytoplasm</location>
    </subcellularLocation>
</comment>
<dbReference type="HAMAP" id="MF_00365">
    <property type="entry name" value="RecF"/>
    <property type="match status" value="1"/>
</dbReference>
<dbReference type="InterPro" id="IPR018078">
    <property type="entry name" value="DNA-binding_RecF_CS"/>
</dbReference>
<evidence type="ECO:0000256" key="10">
    <source>
        <dbReference type="RuleBase" id="RU000578"/>
    </source>
</evidence>
<dbReference type="PANTHER" id="PTHR32182:SF0">
    <property type="entry name" value="DNA REPLICATION AND REPAIR PROTEIN RECF"/>
    <property type="match status" value="1"/>
</dbReference>
<dbReference type="GO" id="GO:0005737">
    <property type="term" value="C:cytoplasm"/>
    <property type="evidence" value="ECO:0007669"/>
    <property type="project" value="UniProtKB-SubCell"/>
</dbReference>